<dbReference type="EMBL" id="BSOP01000062">
    <property type="protein sequence ID" value="GLR54931.1"/>
    <property type="molecule type" value="Genomic_DNA"/>
</dbReference>
<dbReference type="PANTHER" id="PTHR30055:SF234">
    <property type="entry name" value="HTH-TYPE TRANSCRIPTIONAL REGULATOR BETI"/>
    <property type="match status" value="1"/>
</dbReference>
<evidence type="ECO:0000256" key="1">
    <source>
        <dbReference type="ARBA" id="ARBA00023015"/>
    </source>
</evidence>
<name>A0ABQ5ZT33_9HYPH</name>
<dbReference type="InterPro" id="IPR050109">
    <property type="entry name" value="HTH-type_TetR-like_transc_reg"/>
</dbReference>
<dbReference type="Gene3D" id="1.10.357.10">
    <property type="entry name" value="Tetracycline Repressor, domain 2"/>
    <property type="match status" value="1"/>
</dbReference>
<dbReference type="InterPro" id="IPR036271">
    <property type="entry name" value="Tet_transcr_reg_TetR-rel_C_sf"/>
</dbReference>
<keyword evidence="1" id="KW-0805">Transcription regulation</keyword>
<dbReference type="Proteomes" id="UP001156702">
    <property type="component" value="Unassembled WGS sequence"/>
</dbReference>
<dbReference type="PROSITE" id="PS50977">
    <property type="entry name" value="HTH_TETR_2"/>
    <property type="match status" value="1"/>
</dbReference>
<dbReference type="InterPro" id="IPR009057">
    <property type="entry name" value="Homeodomain-like_sf"/>
</dbReference>
<evidence type="ECO:0000313" key="7">
    <source>
        <dbReference type="Proteomes" id="UP001156702"/>
    </source>
</evidence>
<evidence type="ECO:0000256" key="2">
    <source>
        <dbReference type="ARBA" id="ARBA00023125"/>
    </source>
</evidence>
<evidence type="ECO:0000259" key="5">
    <source>
        <dbReference type="PROSITE" id="PS50977"/>
    </source>
</evidence>
<evidence type="ECO:0000313" key="6">
    <source>
        <dbReference type="EMBL" id="GLR54931.1"/>
    </source>
</evidence>
<gene>
    <name evidence="6" type="ORF">GCM10007923_61510</name>
</gene>
<dbReference type="SUPFAM" id="SSF48498">
    <property type="entry name" value="Tetracyclin repressor-like, C-terminal domain"/>
    <property type="match status" value="1"/>
</dbReference>
<dbReference type="PANTHER" id="PTHR30055">
    <property type="entry name" value="HTH-TYPE TRANSCRIPTIONAL REGULATOR RUTR"/>
    <property type="match status" value="1"/>
</dbReference>
<dbReference type="Pfam" id="PF00440">
    <property type="entry name" value="TetR_N"/>
    <property type="match status" value="1"/>
</dbReference>
<organism evidence="6 7">
    <name type="scientific">Shinella yambaruensis</name>
    <dbReference type="NCBI Taxonomy" id="415996"/>
    <lineage>
        <taxon>Bacteria</taxon>
        <taxon>Pseudomonadati</taxon>
        <taxon>Pseudomonadota</taxon>
        <taxon>Alphaproteobacteria</taxon>
        <taxon>Hyphomicrobiales</taxon>
        <taxon>Rhizobiaceae</taxon>
        <taxon>Shinella</taxon>
    </lineage>
</organism>
<dbReference type="Pfam" id="PF13305">
    <property type="entry name" value="TetR_C_33"/>
    <property type="match status" value="1"/>
</dbReference>
<feature type="domain" description="HTH tetR-type" evidence="5">
    <location>
        <begin position="10"/>
        <end position="70"/>
    </location>
</feature>
<sequence length="198" mass="21390">MTAKRQAKKEDLRTRLVTAGTQLIRDQGLKGLRARDIAERAGAALGGLYTVFDDLDGLILAVNSGTLKRLEAALERAIPPDATIEQTFLSLSLAYLGFAQAEKNLWAALFEHRMPEGVPVPDWHLAEHAFLIGLIAGPLAGRMPGATAEDIAIRARTFFSAVHGVIAVSLEGRFVGITPERLEREVAALARILAKSLD</sequence>
<feature type="DNA-binding region" description="H-T-H motif" evidence="4">
    <location>
        <begin position="33"/>
        <end position="52"/>
    </location>
</feature>
<reference evidence="7" key="1">
    <citation type="journal article" date="2019" name="Int. J. Syst. Evol. Microbiol.">
        <title>The Global Catalogue of Microorganisms (GCM) 10K type strain sequencing project: providing services to taxonomists for standard genome sequencing and annotation.</title>
        <authorList>
            <consortium name="The Broad Institute Genomics Platform"/>
            <consortium name="The Broad Institute Genome Sequencing Center for Infectious Disease"/>
            <person name="Wu L."/>
            <person name="Ma J."/>
        </authorList>
    </citation>
    <scope>NUCLEOTIDE SEQUENCE [LARGE SCALE GENOMIC DNA]</scope>
    <source>
        <strain evidence="7">NBRC 102122</strain>
    </source>
</reference>
<comment type="caution">
    <text evidence="6">The sequence shown here is derived from an EMBL/GenBank/DDBJ whole genome shotgun (WGS) entry which is preliminary data.</text>
</comment>
<dbReference type="RefSeq" id="WP_244768962.1">
    <property type="nucleotide sequence ID" value="NZ_BSOP01000062.1"/>
</dbReference>
<dbReference type="SUPFAM" id="SSF46689">
    <property type="entry name" value="Homeodomain-like"/>
    <property type="match status" value="1"/>
</dbReference>
<keyword evidence="3" id="KW-0804">Transcription</keyword>
<keyword evidence="2 4" id="KW-0238">DNA-binding</keyword>
<dbReference type="InterPro" id="IPR001647">
    <property type="entry name" value="HTH_TetR"/>
</dbReference>
<protein>
    <submittedName>
        <fullName evidence="6">TetR family transcriptional regulator</fullName>
    </submittedName>
</protein>
<keyword evidence="7" id="KW-1185">Reference proteome</keyword>
<proteinExistence type="predicted"/>
<evidence type="ECO:0000256" key="4">
    <source>
        <dbReference type="PROSITE-ProRule" id="PRU00335"/>
    </source>
</evidence>
<accession>A0ABQ5ZT33</accession>
<evidence type="ECO:0000256" key="3">
    <source>
        <dbReference type="ARBA" id="ARBA00023163"/>
    </source>
</evidence>
<dbReference type="InterPro" id="IPR025996">
    <property type="entry name" value="MT1864/Rv1816-like_C"/>
</dbReference>